<organism evidence="1 2">
    <name type="scientific">Variovorax soli</name>
    <dbReference type="NCBI Taxonomy" id="376815"/>
    <lineage>
        <taxon>Bacteria</taxon>
        <taxon>Pseudomonadati</taxon>
        <taxon>Pseudomonadota</taxon>
        <taxon>Betaproteobacteria</taxon>
        <taxon>Burkholderiales</taxon>
        <taxon>Comamonadaceae</taxon>
        <taxon>Variovorax</taxon>
    </lineage>
</organism>
<evidence type="ECO:0000313" key="1">
    <source>
        <dbReference type="EMBL" id="MDR6536042.1"/>
    </source>
</evidence>
<proteinExistence type="predicted"/>
<dbReference type="EMBL" id="JAVDRF010000003">
    <property type="protein sequence ID" value="MDR6536042.1"/>
    <property type="molecule type" value="Genomic_DNA"/>
</dbReference>
<keyword evidence="2" id="KW-1185">Reference proteome</keyword>
<reference evidence="1 2" key="1">
    <citation type="submission" date="2023-07" db="EMBL/GenBank/DDBJ databases">
        <title>Sorghum-associated microbial communities from plants grown in Nebraska, USA.</title>
        <authorList>
            <person name="Schachtman D."/>
        </authorList>
    </citation>
    <scope>NUCLEOTIDE SEQUENCE [LARGE SCALE GENOMIC DNA]</scope>
    <source>
        <strain evidence="1 2">DS1781</strain>
    </source>
</reference>
<gene>
    <name evidence="1" type="ORF">J2739_001812</name>
</gene>
<dbReference type="Proteomes" id="UP001184230">
    <property type="component" value="Unassembled WGS sequence"/>
</dbReference>
<accession>A0ABU1NC53</accession>
<sequence>MAMAINLKTWMLVSGVATLFIGGAAAALRHGNRRSRRHTDVLRASLDAERVAVRPAEYDPRELDGLPAPVQRYFQAALGPVRRRLAALTLKQIGSFNLSESAERWRPFAATQRVVLQRPGFDWFARIGFAPFLSVHVNDTYLAGQGHLRAALSGLIMLADIGDTPEMAQGELMRFLAEAPWYPTALLPSQGVRWQEVDDRSAVATLQDGTIQVTLLFRFSPDGLIDSVHADARGRMLNGGVVPTPWEGRWWGYAQRDGMQVPLSCEVTWITPEGPKPYFRGHVTLVAYEWAGA</sequence>
<dbReference type="Pfam" id="PF21900">
    <property type="entry name" value="DUF6920"/>
    <property type="match status" value="1"/>
</dbReference>
<protein>
    <submittedName>
        <fullName evidence="1">Uncharacterized protein</fullName>
    </submittedName>
</protein>
<name>A0ABU1NC53_9BURK</name>
<dbReference type="InterPro" id="IPR054213">
    <property type="entry name" value="DUF6920"/>
</dbReference>
<comment type="caution">
    <text evidence="1">The sequence shown here is derived from an EMBL/GenBank/DDBJ whole genome shotgun (WGS) entry which is preliminary data.</text>
</comment>
<evidence type="ECO:0000313" key="2">
    <source>
        <dbReference type="Proteomes" id="UP001184230"/>
    </source>
</evidence>